<feature type="domain" description="CENP-V/GFA" evidence="4">
    <location>
        <begin position="3"/>
        <end position="111"/>
    </location>
</feature>
<dbReference type="SUPFAM" id="SSF51316">
    <property type="entry name" value="Mss4-like"/>
    <property type="match status" value="1"/>
</dbReference>
<dbReference type="InterPro" id="IPR011057">
    <property type="entry name" value="Mss4-like_sf"/>
</dbReference>
<dbReference type="AlphaFoldDB" id="A0A6L6Q750"/>
<gene>
    <name evidence="5" type="ORF">GM668_24705</name>
</gene>
<name>A0A6L6Q750_9BURK</name>
<accession>A0A6L6Q750</accession>
<dbReference type="PANTHER" id="PTHR28620:SF1">
    <property type="entry name" value="CENP-V_GFA DOMAIN-CONTAINING PROTEIN"/>
    <property type="match status" value="1"/>
</dbReference>
<evidence type="ECO:0000313" key="6">
    <source>
        <dbReference type="Proteomes" id="UP000484015"/>
    </source>
</evidence>
<proteinExistence type="inferred from homology"/>
<dbReference type="InterPro" id="IPR006913">
    <property type="entry name" value="CENP-V/GFA"/>
</dbReference>
<reference evidence="5 6" key="1">
    <citation type="submission" date="2019-11" db="EMBL/GenBank/DDBJ databases">
        <title>Type strains purchased from KCTC, JCM and DSMZ.</title>
        <authorList>
            <person name="Lu H."/>
        </authorList>
    </citation>
    <scope>NUCLEOTIDE SEQUENCE [LARGE SCALE GENOMIC DNA]</scope>
    <source>
        <strain evidence="5 6">KCTC 42409</strain>
    </source>
</reference>
<dbReference type="PROSITE" id="PS51891">
    <property type="entry name" value="CENP_V_GFA"/>
    <property type="match status" value="1"/>
</dbReference>
<comment type="caution">
    <text evidence="5">The sequence shown here is derived from an EMBL/GenBank/DDBJ whole genome shotgun (WGS) entry which is preliminary data.</text>
</comment>
<protein>
    <submittedName>
        <fullName evidence="5">GFA family protein</fullName>
    </submittedName>
</protein>
<sequence length="115" mass="12692">MLYRGSCHCGNVKFEVEGEIKGGVSCNCSICRRKGTALAFFPRTSMKLLTPDDALATYTFNKHVIKHRFCKTCGMHPFGEGVDPKGNEMVAVSLNCLDDFDVSAVPLQHYDGRSL</sequence>
<evidence type="ECO:0000256" key="3">
    <source>
        <dbReference type="ARBA" id="ARBA00022833"/>
    </source>
</evidence>
<evidence type="ECO:0000256" key="2">
    <source>
        <dbReference type="ARBA" id="ARBA00022723"/>
    </source>
</evidence>
<dbReference type="Gene3D" id="2.170.150.70">
    <property type="match status" value="1"/>
</dbReference>
<dbReference type="GO" id="GO:0046872">
    <property type="term" value="F:metal ion binding"/>
    <property type="evidence" value="ECO:0007669"/>
    <property type="project" value="UniProtKB-KW"/>
</dbReference>
<organism evidence="5 6">
    <name type="scientific">Pseudoduganella ginsengisoli</name>
    <dbReference type="NCBI Taxonomy" id="1462440"/>
    <lineage>
        <taxon>Bacteria</taxon>
        <taxon>Pseudomonadati</taxon>
        <taxon>Pseudomonadota</taxon>
        <taxon>Betaproteobacteria</taxon>
        <taxon>Burkholderiales</taxon>
        <taxon>Oxalobacteraceae</taxon>
        <taxon>Telluria group</taxon>
        <taxon>Pseudoduganella</taxon>
    </lineage>
</organism>
<keyword evidence="2" id="KW-0479">Metal-binding</keyword>
<evidence type="ECO:0000259" key="4">
    <source>
        <dbReference type="PROSITE" id="PS51891"/>
    </source>
</evidence>
<keyword evidence="3" id="KW-0862">Zinc</keyword>
<evidence type="ECO:0000313" key="5">
    <source>
        <dbReference type="EMBL" id="MTW05284.1"/>
    </source>
</evidence>
<comment type="similarity">
    <text evidence="1">Belongs to the Gfa family.</text>
</comment>
<dbReference type="PANTHER" id="PTHR28620">
    <property type="entry name" value="CENTROMERE PROTEIN V"/>
    <property type="match status" value="1"/>
</dbReference>
<dbReference type="GO" id="GO:0016846">
    <property type="term" value="F:carbon-sulfur lyase activity"/>
    <property type="evidence" value="ECO:0007669"/>
    <property type="project" value="InterPro"/>
</dbReference>
<evidence type="ECO:0000256" key="1">
    <source>
        <dbReference type="ARBA" id="ARBA00005495"/>
    </source>
</evidence>
<dbReference type="EMBL" id="WNLA01000022">
    <property type="protein sequence ID" value="MTW05284.1"/>
    <property type="molecule type" value="Genomic_DNA"/>
</dbReference>
<dbReference type="InterPro" id="IPR052355">
    <property type="entry name" value="CENP-V-like"/>
</dbReference>
<dbReference type="RefSeq" id="WP_155441633.1">
    <property type="nucleotide sequence ID" value="NZ_WNLA01000022.1"/>
</dbReference>
<dbReference type="Pfam" id="PF04828">
    <property type="entry name" value="GFA"/>
    <property type="match status" value="1"/>
</dbReference>
<dbReference type="Proteomes" id="UP000484015">
    <property type="component" value="Unassembled WGS sequence"/>
</dbReference>
<dbReference type="OrthoDB" id="327703at2"/>
<keyword evidence="6" id="KW-1185">Reference proteome</keyword>